<evidence type="ECO:0000313" key="2">
    <source>
        <dbReference type="Proteomes" id="UP000823521"/>
    </source>
</evidence>
<accession>A0ABS3W1A1</accession>
<name>A0ABS3W1A1_MICEH</name>
<organism evidence="1 2">
    <name type="scientific">Micromonospora echinofusca</name>
    <dbReference type="NCBI Taxonomy" id="47858"/>
    <lineage>
        <taxon>Bacteria</taxon>
        <taxon>Bacillati</taxon>
        <taxon>Actinomycetota</taxon>
        <taxon>Actinomycetes</taxon>
        <taxon>Micromonosporales</taxon>
        <taxon>Micromonosporaceae</taxon>
        <taxon>Micromonospora</taxon>
    </lineage>
</organism>
<proteinExistence type="predicted"/>
<sequence>MTNVLIVAGDRPQQESVLVEALARFRAQGARVAVVCDFPLDGFTIDPALAELHSLRATEPDAKLRRTLARNQQPSRAVWLRAWHDGWVRQRVRTADVLVALDGLAVHTVWEMAQRQPRADACHGLGPAGKVVRARHEGTHRPTRSGLGPAVSARAGILARSARRSAVTGVKESLEATMAPAVLRSRAGARLWRTVVAAPGLPDRVRGGLTYRLHVRAVQADRPGQAASASRAASARMSDRRARAELLMREATEELAMGRVPVCLREAVTAELAVADNWLGQKNPRKAAQSLYKAMRLLFHRVPHFDQLTSPLAGDPAGFLAPLRASRAAQAMAAPRGRERPAATPPADRPLRLLIATNGNDHFLTDIRARYADLPSVELRYVHLTEDPVGDTLIRNAGAVVEHRLTGATEFGNRVEEWFRPHLDWADTVFVDWTVATAALLTLVDPGDTRVIMRLHSFEALTFWPHLIDFSRVDELLFVSDHLRDLAVEVLPALQGEQAPALPVIANAMDLRPYPRPKAPDARFTLGLIGTSAVAKDPRWAIDVLRELRTADPRYRLLLVGSGLDPSASTSVRQYQDALDADLAELEPSGAVVRVGHTSDVPGALTGIGVILSSSVRESFHCALVEGAASGAVPVVRDWPFFAGRAHSARTLFPAGWVVDSPQEAAALIRAATATEESWRAAGAAASAYALATWDWSVTRHQFDELFRIPAIEKVP</sequence>
<keyword evidence="2" id="KW-1185">Reference proteome</keyword>
<reference evidence="1 2" key="1">
    <citation type="submission" date="2019-12" db="EMBL/GenBank/DDBJ databases">
        <title>Whole genome sequencing of endophytic Actinobacterium Micromonospora sp. MPMI6T.</title>
        <authorList>
            <person name="Evv R."/>
            <person name="Podile A.R."/>
        </authorList>
    </citation>
    <scope>NUCLEOTIDE SEQUENCE [LARGE SCALE GENOMIC DNA]</scope>
    <source>
        <strain evidence="1 2">MPMI6</strain>
    </source>
</reference>
<dbReference type="RefSeq" id="WP_208817642.1">
    <property type="nucleotide sequence ID" value="NZ_WVUH01000518.1"/>
</dbReference>
<dbReference type="Proteomes" id="UP000823521">
    <property type="component" value="Unassembled WGS sequence"/>
</dbReference>
<comment type="caution">
    <text evidence="1">The sequence shown here is derived from an EMBL/GenBank/DDBJ whole genome shotgun (WGS) entry which is preliminary data.</text>
</comment>
<dbReference type="EMBL" id="WVUH01000518">
    <property type="protein sequence ID" value="MBO4210564.1"/>
    <property type="molecule type" value="Genomic_DNA"/>
</dbReference>
<gene>
    <name evidence="1" type="ORF">GSF22_31910</name>
</gene>
<protein>
    <submittedName>
        <fullName evidence="1">Glycosyltransferase family 1 protein</fullName>
    </submittedName>
</protein>
<dbReference type="Gene3D" id="3.40.50.2000">
    <property type="entry name" value="Glycogen Phosphorylase B"/>
    <property type="match status" value="1"/>
</dbReference>
<evidence type="ECO:0000313" key="1">
    <source>
        <dbReference type="EMBL" id="MBO4210564.1"/>
    </source>
</evidence>
<dbReference type="SUPFAM" id="SSF53756">
    <property type="entry name" value="UDP-Glycosyltransferase/glycogen phosphorylase"/>
    <property type="match status" value="1"/>
</dbReference>